<dbReference type="Pfam" id="PF14110">
    <property type="entry name" value="DUF4282"/>
    <property type="match status" value="1"/>
</dbReference>
<keyword evidence="1" id="KW-0472">Membrane</keyword>
<evidence type="ECO:0000313" key="3">
    <source>
        <dbReference type="Proteomes" id="UP000429595"/>
    </source>
</evidence>
<keyword evidence="3" id="KW-1185">Reference proteome</keyword>
<dbReference type="EMBL" id="WEIO01000003">
    <property type="protein sequence ID" value="KAB7707360.1"/>
    <property type="molecule type" value="Genomic_DNA"/>
</dbReference>
<evidence type="ECO:0000313" key="2">
    <source>
        <dbReference type="EMBL" id="KAB7707360.1"/>
    </source>
</evidence>
<dbReference type="AlphaFoldDB" id="A0A6I1FRU0"/>
<dbReference type="RefSeq" id="WP_152150324.1">
    <property type="nucleotide sequence ID" value="NZ_WEIO01000003.1"/>
</dbReference>
<reference evidence="2 3" key="1">
    <citation type="submission" date="2019-10" db="EMBL/GenBank/DDBJ databases">
        <title>Bacillus aerolatum sp. nov., isolated from bioaerosol of sport playgrounds.</title>
        <authorList>
            <person name="Chen P."/>
            <person name="Zhang G."/>
        </authorList>
    </citation>
    <scope>NUCLEOTIDE SEQUENCE [LARGE SCALE GENOMIC DNA]</scope>
    <source>
        <strain evidence="2 3">CX253</strain>
    </source>
</reference>
<feature type="transmembrane region" description="Helical" evidence="1">
    <location>
        <begin position="49"/>
        <end position="74"/>
    </location>
</feature>
<dbReference type="InterPro" id="IPR025557">
    <property type="entry name" value="DUF4282"/>
</dbReference>
<keyword evidence="1" id="KW-1133">Transmembrane helix</keyword>
<feature type="transmembrane region" description="Helical" evidence="1">
    <location>
        <begin position="18"/>
        <end position="43"/>
    </location>
</feature>
<proteinExistence type="predicted"/>
<evidence type="ECO:0000256" key="1">
    <source>
        <dbReference type="SAM" id="Phobius"/>
    </source>
</evidence>
<keyword evidence="1" id="KW-0812">Transmembrane</keyword>
<protein>
    <submittedName>
        <fullName evidence="2">DUF4282 domain-containing protein</fullName>
    </submittedName>
</protein>
<gene>
    <name evidence="2" type="ORF">F9802_06310</name>
</gene>
<accession>A0A6I1FRU0</accession>
<sequence>MGNFLSFDKMITPTIIKIIFWIGVAMSVLSGIGMMMTGVSSYYGGGLSVIMGLLTIVIGPLMVRVYCELLIIFFKMDESLKKIEKQLSNNQTSQQ</sequence>
<comment type="caution">
    <text evidence="2">The sequence shown here is derived from an EMBL/GenBank/DDBJ whole genome shotgun (WGS) entry which is preliminary data.</text>
</comment>
<organism evidence="2 3">
    <name type="scientific">Bacillus aerolatus</name>
    <dbReference type="NCBI Taxonomy" id="2653354"/>
    <lineage>
        <taxon>Bacteria</taxon>
        <taxon>Bacillati</taxon>
        <taxon>Bacillota</taxon>
        <taxon>Bacilli</taxon>
        <taxon>Bacillales</taxon>
        <taxon>Bacillaceae</taxon>
        <taxon>Bacillus</taxon>
    </lineage>
</organism>
<name>A0A6I1FRU0_9BACI</name>
<dbReference type="Proteomes" id="UP000429595">
    <property type="component" value="Unassembled WGS sequence"/>
</dbReference>